<feature type="transmembrane region" description="Helical" evidence="6">
    <location>
        <begin position="56"/>
        <end position="79"/>
    </location>
</feature>
<name>A0A381VZ66_9ZZZZ</name>
<dbReference type="InterPro" id="IPR001640">
    <property type="entry name" value="Lgt"/>
</dbReference>
<evidence type="ECO:0000256" key="3">
    <source>
        <dbReference type="ARBA" id="ARBA00022692"/>
    </source>
</evidence>
<evidence type="ECO:0000256" key="5">
    <source>
        <dbReference type="ARBA" id="ARBA00023136"/>
    </source>
</evidence>
<dbReference type="NCBIfam" id="TIGR00544">
    <property type="entry name" value="lgt"/>
    <property type="match status" value="1"/>
</dbReference>
<feature type="transmembrane region" description="Helical" evidence="6">
    <location>
        <begin position="141"/>
        <end position="159"/>
    </location>
</feature>
<keyword evidence="2" id="KW-0808">Transferase</keyword>
<evidence type="ECO:0000256" key="1">
    <source>
        <dbReference type="ARBA" id="ARBA00022475"/>
    </source>
</evidence>
<proteinExistence type="predicted"/>
<feature type="transmembrane region" description="Helical" evidence="6">
    <location>
        <begin position="166"/>
        <end position="183"/>
    </location>
</feature>
<keyword evidence="3 6" id="KW-0812">Transmembrane</keyword>
<dbReference type="PANTHER" id="PTHR30589">
    <property type="entry name" value="PROLIPOPROTEIN DIACYLGLYCERYL TRANSFERASE"/>
    <property type="match status" value="1"/>
</dbReference>
<gene>
    <name evidence="7" type="ORF">METZ01_LOCUS97797</name>
</gene>
<keyword evidence="1" id="KW-1003">Cell membrane</keyword>
<dbReference type="Pfam" id="PF01790">
    <property type="entry name" value="LGT"/>
    <property type="match status" value="1"/>
</dbReference>
<dbReference type="EMBL" id="UINC01010070">
    <property type="protein sequence ID" value="SVA44943.1"/>
    <property type="molecule type" value="Genomic_DNA"/>
</dbReference>
<keyword evidence="5 6" id="KW-0472">Membrane</keyword>
<feature type="transmembrane region" description="Helical" evidence="6">
    <location>
        <begin position="86"/>
        <end position="106"/>
    </location>
</feature>
<reference evidence="7" key="1">
    <citation type="submission" date="2018-05" db="EMBL/GenBank/DDBJ databases">
        <authorList>
            <person name="Lanie J.A."/>
            <person name="Ng W.-L."/>
            <person name="Kazmierczak K.M."/>
            <person name="Andrzejewski T.M."/>
            <person name="Davidsen T.M."/>
            <person name="Wayne K.J."/>
            <person name="Tettelin H."/>
            <person name="Glass J.I."/>
            <person name="Rusch D."/>
            <person name="Podicherti R."/>
            <person name="Tsui H.-C.T."/>
            <person name="Winkler M.E."/>
        </authorList>
    </citation>
    <scope>NUCLEOTIDE SEQUENCE</scope>
</reference>
<dbReference type="GO" id="GO:0005886">
    <property type="term" value="C:plasma membrane"/>
    <property type="evidence" value="ECO:0007669"/>
    <property type="project" value="InterPro"/>
</dbReference>
<evidence type="ECO:0000313" key="7">
    <source>
        <dbReference type="EMBL" id="SVA44943.1"/>
    </source>
</evidence>
<feature type="non-terminal residue" evidence="7">
    <location>
        <position position="191"/>
    </location>
</feature>
<dbReference type="GO" id="GO:0042158">
    <property type="term" value="P:lipoprotein biosynthetic process"/>
    <property type="evidence" value="ECO:0007669"/>
    <property type="project" value="InterPro"/>
</dbReference>
<evidence type="ECO:0000256" key="2">
    <source>
        <dbReference type="ARBA" id="ARBA00022679"/>
    </source>
</evidence>
<dbReference type="AlphaFoldDB" id="A0A381VZ66"/>
<evidence type="ECO:0000256" key="4">
    <source>
        <dbReference type="ARBA" id="ARBA00022989"/>
    </source>
</evidence>
<sequence>MSIYILAKKKLAIINDQQLSDLMFYGLLGAIVGGRSGYMLFYGIDALVQNPLSLFYIWQGGLSFHGGFLGVLVSIYFLAKSWDIGFFTITDFISPFVPIGLGLVRIGNFLNSELLGRPTDAYWGVVFPSDPLGLIRHPSQIYQAFSEGLVLSVILFWFSKSSKPRGVISSLFLIGYGVIRFITEFFREPDS</sequence>
<evidence type="ECO:0000256" key="6">
    <source>
        <dbReference type="SAM" id="Phobius"/>
    </source>
</evidence>
<organism evidence="7">
    <name type="scientific">marine metagenome</name>
    <dbReference type="NCBI Taxonomy" id="408172"/>
    <lineage>
        <taxon>unclassified sequences</taxon>
        <taxon>metagenomes</taxon>
        <taxon>ecological metagenomes</taxon>
    </lineage>
</organism>
<dbReference type="PANTHER" id="PTHR30589:SF0">
    <property type="entry name" value="PHOSPHATIDYLGLYCEROL--PROLIPOPROTEIN DIACYLGLYCERYL TRANSFERASE"/>
    <property type="match status" value="1"/>
</dbReference>
<feature type="transmembrane region" description="Helical" evidence="6">
    <location>
        <begin position="21"/>
        <end position="44"/>
    </location>
</feature>
<accession>A0A381VZ66</accession>
<protein>
    <recommendedName>
        <fullName evidence="8">Prolipoprotein diacylglyceryl transferase</fullName>
    </recommendedName>
</protein>
<dbReference type="GO" id="GO:0008961">
    <property type="term" value="F:phosphatidylglycerol-prolipoprotein diacylglyceryl transferase activity"/>
    <property type="evidence" value="ECO:0007669"/>
    <property type="project" value="InterPro"/>
</dbReference>
<keyword evidence="4 6" id="KW-1133">Transmembrane helix</keyword>
<evidence type="ECO:0008006" key="8">
    <source>
        <dbReference type="Google" id="ProtNLM"/>
    </source>
</evidence>